<keyword evidence="2 6" id="KW-0328">Glycosyltransferase</keyword>
<sequence length="208" mass="23572">MAQVPLPTPIYHFTHISNLSSLISSGGVICKNGVDSSSIIYRSAAYDSVQGHREIFKVPVAPGGLIHDYVPFYFNSRSPMLFAVHRGNIPGVSMSEVVFFKTTAQTIEGAGKLFVFTDGHGIMDLTDYYNNLNELSEVPWDVVNAKYWTNFVDGRRLRQSEFLVHSKLDWELIETIGVYNQIMKDRVEGLIQHLVHKPSVEIKLSWYF</sequence>
<proteinExistence type="inferred from homology"/>
<dbReference type="InterPro" id="IPR029494">
    <property type="entry name" value="DarT"/>
</dbReference>
<evidence type="ECO:0000256" key="1">
    <source>
        <dbReference type="ARBA" id="ARBA00022649"/>
    </source>
</evidence>
<dbReference type="RefSeq" id="WP_033032043.1">
    <property type="nucleotide sequence ID" value="NZ_JJNZ01000095.1"/>
</dbReference>
<evidence type="ECO:0000256" key="5">
    <source>
        <dbReference type="ARBA" id="ARBA00023125"/>
    </source>
</evidence>
<dbReference type="EMBL" id="JJNZ01000095">
    <property type="protein sequence ID" value="KDC48460.1"/>
    <property type="molecule type" value="Genomic_DNA"/>
</dbReference>
<dbReference type="GO" id="GO:0016779">
    <property type="term" value="F:nucleotidyltransferase activity"/>
    <property type="evidence" value="ECO:0007669"/>
    <property type="project" value="UniProtKB-UniRule"/>
</dbReference>
<reference evidence="8 9" key="1">
    <citation type="submission" date="2014-04" db="EMBL/GenBank/DDBJ databases">
        <title>Pseudoalteromonas galatheae sp. nov., isolated from a deep-sea polychaete near Canal Concepcion, Chile.</title>
        <authorList>
            <person name="Machado H.R."/>
            <person name="Gram L."/>
            <person name="Vynne N.G."/>
        </authorList>
    </citation>
    <scope>NUCLEOTIDE SEQUENCE [LARGE SCALE GENOMIC DNA]</scope>
    <source>
        <strain evidence="8 9">KMM216</strain>
    </source>
</reference>
<comment type="caution">
    <text evidence="6">Lacks conserved residue(s) required for the propagation of feature annotation.</text>
</comment>
<dbReference type="PROSITE" id="PS52018">
    <property type="entry name" value="DART"/>
    <property type="match status" value="1"/>
</dbReference>
<protein>
    <recommendedName>
        <fullName evidence="7">DarT domain-containing protein</fullName>
    </recommendedName>
</protein>
<evidence type="ECO:0000313" key="9">
    <source>
        <dbReference type="Proteomes" id="UP000027154"/>
    </source>
</evidence>
<feature type="active site" evidence="6">
    <location>
        <position position="161"/>
    </location>
</feature>
<comment type="similarity">
    <text evidence="6">Belongs to the DarT ADP-ribosyltransferase family.</text>
</comment>
<evidence type="ECO:0000256" key="6">
    <source>
        <dbReference type="PROSITE-ProRule" id="PRU01362"/>
    </source>
</evidence>
<accession>A0ABD3Y431</accession>
<gene>
    <name evidence="8" type="ORF">DC53_19915</name>
</gene>
<evidence type="ECO:0000256" key="2">
    <source>
        <dbReference type="ARBA" id="ARBA00022676"/>
    </source>
</evidence>
<evidence type="ECO:0000256" key="3">
    <source>
        <dbReference type="ARBA" id="ARBA00022679"/>
    </source>
</evidence>
<evidence type="ECO:0000256" key="4">
    <source>
        <dbReference type="ARBA" id="ARBA00022695"/>
    </source>
</evidence>
<feature type="binding site" evidence="6">
    <location>
        <begin position="12"/>
        <end position="14"/>
    </location>
    <ligand>
        <name>NAD(+)</name>
        <dbReference type="ChEBI" id="CHEBI:57540"/>
    </ligand>
</feature>
<dbReference type="Proteomes" id="UP000027154">
    <property type="component" value="Unassembled WGS sequence"/>
</dbReference>
<dbReference type="AlphaFoldDB" id="A0ABD3Y431"/>
<dbReference type="GO" id="GO:0016757">
    <property type="term" value="F:glycosyltransferase activity"/>
    <property type="evidence" value="ECO:0007669"/>
    <property type="project" value="UniProtKB-UniRule"/>
</dbReference>
<keyword evidence="5 6" id="KW-0238">DNA-binding</keyword>
<dbReference type="GO" id="GO:0003677">
    <property type="term" value="F:DNA binding"/>
    <property type="evidence" value="ECO:0007669"/>
    <property type="project" value="UniProtKB-UniRule"/>
</dbReference>
<keyword evidence="1 6" id="KW-1277">Toxin-antitoxin system</keyword>
<feature type="active site" description="Proton acceptor" evidence="6">
    <location>
        <position position="53"/>
    </location>
</feature>
<evidence type="ECO:0000259" key="7">
    <source>
        <dbReference type="PROSITE" id="PS52018"/>
    </source>
</evidence>
<dbReference type="Pfam" id="PF14487">
    <property type="entry name" value="DarT"/>
    <property type="match status" value="1"/>
</dbReference>
<evidence type="ECO:0000313" key="8">
    <source>
        <dbReference type="EMBL" id="KDC48460.1"/>
    </source>
</evidence>
<name>A0ABD3Y431_9GAMM</name>
<keyword evidence="3 6" id="KW-0808">Transferase</keyword>
<comment type="caution">
    <text evidence="8">The sequence shown here is derived from an EMBL/GenBank/DDBJ whole genome shotgun (WGS) entry which is preliminary data.</text>
</comment>
<organism evidence="8 9">
    <name type="scientific">Pseudoalteromonas fuliginea</name>
    <dbReference type="NCBI Taxonomy" id="1872678"/>
    <lineage>
        <taxon>Bacteria</taxon>
        <taxon>Pseudomonadati</taxon>
        <taxon>Pseudomonadota</taxon>
        <taxon>Gammaproteobacteria</taxon>
        <taxon>Alteromonadales</taxon>
        <taxon>Pseudoalteromonadaceae</taxon>
        <taxon>Pseudoalteromonas</taxon>
    </lineage>
</organism>
<feature type="binding site" evidence="6">
    <location>
        <position position="53"/>
    </location>
    <ligand>
        <name>NAD(+)</name>
        <dbReference type="ChEBI" id="CHEBI:57540"/>
    </ligand>
</feature>
<comment type="catalytic activity">
    <reaction evidence="6">
        <text>a thymidine in DNA + NAD(+) = an N-(ADP-alpha-D-ribosyl)-thymidine in DNA + nicotinamide + H(+)</text>
        <dbReference type="Rhea" id="RHEA:71651"/>
        <dbReference type="Rhea" id="RHEA-COMP:13556"/>
        <dbReference type="Rhea" id="RHEA-COMP:18051"/>
        <dbReference type="ChEBI" id="CHEBI:15378"/>
        <dbReference type="ChEBI" id="CHEBI:17154"/>
        <dbReference type="ChEBI" id="CHEBI:57540"/>
        <dbReference type="ChEBI" id="CHEBI:137386"/>
        <dbReference type="ChEBI" id="CHEBI:191199"/>
    </reaction>
</comment>
<feature type="domain" description="DarT" evidence="7">
    <location>
        <begin position="8"/>
        <end position="208"/>
    </location>
</feature>
<keyword evidence="4 6" id="KW-0548">Nucleotidyltransferase</keyword>